<dbReference type="RefSeq" id="WP_109793003.1">
    <property type="nucleotide sequence ID" value="NZ_PHIG01000048.1"/>
</dbReference>
<dbReference type="AlphaFoldDB" id="A0A2M9FXH9"/>
<organism evidence="1 2">
    <name type="scientific">Minwuia thermotolerans</name>
    <dbReference type="NCBI Taxonomy" id="2056226"/>
    <lineage>
        <taxon>Bacteria</taxon>
        <taxon>Pseudomonadati</taxon>
        <taxon>Pseudomonadota</taxon>
        <taxon>Alphaproteobacteria</taxon>
        <taxon>Minwuiales</taxon>
        <taxon>Minwuiaceae</taxon>
        <taxon>Minwuia</taxon>
    </lineage>
</organism>
<name>A0A2M9FXH9_9PROT</name>
<dbReference type="Proteomes" id="UP000229498">
    <property type="component" value="Unassembled WGS sequence"/>
</dbReference>
<comment type="caution">
    <text evidence="1">The sequence shown here is derived from an EMBL/GenBank/DDBJ whole genome shotgun (WGS) entry which is preliminary data.</text>
</comment>
<dbReference type="OrthoDB" id="9799894at2"/>
<protein>
    <submittedName>
        <fullName evidence="1">DUF1178 domain-containing protein</fullName>
    </submittedName>
</protein>
<accession>A0A2M9FXH9</accession>
<dbReference type="InterPro" id="IPR009562">
    <property type="entry name" value="DUF1178"/>
</dbReference>
<evidence type="ECO:0000313" key="2">
    <source>
        <dbReference type="Proteomes" id="UP000229498"/>
    </source>
</evidence>
<dbReference type="PIRSF" id="PIRSF032131">
    <property type="entry name" value="UCP032131"/>
    <property type="match status" value="1"/>
</dbReference>
<sequence>MISFDLRCSSDHVFEGWFGSSADFEDQSARGLVTCPVCGNGEVRKAPMAPNVASRKGAEEAPVDPRQMYVMLKKLRREVEKNADYVGPRFAEEARRIHYGESDPRGIYGESTAEEAEALREEGVEFARIPWVPDAEN</sequence>
<keyword evidence="2" id="KW-1185">Reference proteome</keyword>
<reference evidence="1 2" key="1">
    <citation type="submission" date="2017-11" db="EMBL/GenBank/DDBJ databases">
        <title>Draft genome sequence of Rhizobiales bacterium SY3-13.</title>
        <authorList>
            <person name="Sun C."/>
        </authorList>
    </citation>
    <scope>NUCLEOTIDE SEQUENCE [LARGE SCALE GENOMIC DNA]</scope>
    <source>
        <strain evidence="1 2">SY3-13</strain>
    </source>
</reference>
<evidence type="ECO:0000313" key="1">
    <source>
        <dbReference type="EMBL" id="PJK28166.1"/>
    </source>
</evidence>
<proteinExistence type="predicted"/>
<gene>
    <name evidence="1" type="ORF">CVT23_19005</name>
</gene>
<dbReference type="EMBL" id="PHIG01000048">
    <property type="protein sequence ID" value="PJK28166.1"/>
    <property type="molecule type" value="Genomic_DNA"/>
</dbReference>
<dbReference type="Pfam" id="PF06676">
    <property type="entry name" value="DUF1178"/>
    <property type="match status" value="1"/>
</dbReference>